<feature type="region of interest" description="Disordered" evidence="1">
    <location>
        <begin position="40"/>
        <end position="104"/>
    </location>
</feature>
<organism evidence="2 3">
    <name type="scientific">Schistosoma mattheei</name>
    <dbReference type="NCBI Taxonomy" id="31246"/>
    <lineage>
        <taxon>Eukaryota</taxon>
        <taxon>Metazoa</taxon>
        <taxon>Spiralia</taxon>
        <taxon>Lophotrochozoa</taxon>
        <taxon>Platyhelminthes</taxon>
        <taxon>Trematoda</taxon>
        <taxon>Digenea</taxon>
        <taxon>Strigeidida</taxon>
        <taxon>Schistosomatoidea</taxon>
        <taxon>Schistosomatidae</taxon>
        <taxon>Schistosoma</taxon>
    </lineage>
</organism>
<evidence type="ECO:0000313" key="3">
    <source>
        <dbReference type="Proteomes" id="UP000269396"/>
    </source>
</evidence>
<keyword evidence="3" id="KW-1185">Reference proteome</keyword>
<proteinExistence type="predicted"/>
<sequence>SRLEVKEQEWKKEENRLHEHLNELIRSNVELTEQIKFINHNNNSQEQSRNTLNNSIQRNSPRKLSMNSSKYNLTGSTNHDQGSTVNGSSKVHSNSLGADYDTTG</sequence>
<dbReference type="AlphaFoldDB" id="A0A183PQD8"/>
<feature type="compositionally biased region" description="Polar residues" evidence="1">
    <location>
        <begin position="40"/>
        <end position="59"/>
    </location>
</feature>
<reference evidence="2 3" key="1">
    <citation type="submission" date="2018-11" db="EMBL/GenBank/DDBJ databases">
        <authorList>
            <consortium name="Pathogen Informatics"/>
        </authorList>
    </citation>
    <scope>NUCLEOTIDE SEQUENCE [LARGE SCALE GENOMIC DNA]</scope>
    <source>
        <strain>Denwood</strain>
        <strain evidence="3">Zambia</strain>
    </source>
</reference>
<dbReference type="Proteomes" id="UP000269396">
    <property type="component" value="Unassembled WGS sequence"/>
</dbReference>
<protein>
    <submittedName>
        <fullName evidence="2">Uncharacterized protein</fullName>
    </submittedName>
</protein>
<accession>A0A183PQD8</accession>
<evidence type="ECO:0000256" key="1">
    <source>
        <dbReference type="SAM" id="MobiDB-lite"/>
    </source>
</evidence>
<feature type="compositionally biased region" description="Polar residues" evidence="1">
    <location>
        <begin position="65"/>
        <end position="104"/>
    </location>
</feature>
<feature type="non-terminal residue" evidence="2">
    <location>
        <position position="1"/>
    </location>
</feature>
<evidence type="ECO:0000313" key="2">
    <source>
        <dbReference type="EMBL" id="VDP71726.1"/>
    </source>
</evidence>
<gene>
    <name evidence="2" type="ORF">SMTD_LOCUS16574</name>
</gene>
<dbReference type="EMBL" id="UZAL01037377">
    <property type="protein sequence ID" value="VDP71726.1"/>
    <property type="molecule type" value="Genomic_DNA"/>
</dbReference>
<name>A0A183PQD8_9TREM</name>